<dbReference type="InterPro" id="IPR052022">
    <property type="entry name" value="26kDa_periplasmic_antigen"/>
</dbReference>
<dbReference type="EMBL" id="JBHILM010000025">
    <property type="protein sequence ID" value="MFB5683334.1"/>
    <property type="molecule type" value="Genomic_DNA"/>
</dbReference>
<reference evidence="1 2" key="1">
    <citation type="submission" date="2024-09" db="EMBL/GenBank/DDBJ databases">
        <authorList>
            <person name="Ruan L."/>
        </authorList>
    </citation>
    <scope>NUCLEOTIDE SEQUENCE [LARGE SCALE GENOMIC DNA]</scope>
    <source>
        <strain evidence="1 2">D33</strain>
    </source>
</reference>
<dbReference type="Gene3D" id="3.30.70.2970">
    <property type="entry name" value="Protein of unknown function (DUF541), domain 2"/>
    <property type="match status" value="1"/>
</dbReference>
<dbReference type="Pfam" id="PF04402">
    <property type="entry name" value="SIMPL"/>
    <property type="match status" value="1"/>
</dbReference>
<sequence length="252" mass="26438">MKIWAKTAGAALLAGTVFVGGFGGLDFGGNSGKAYADAVNVVRNVISVDGEGEISVSPDIAYLSIGVQTQGKTAAAAQKENAQIMDKVNNLLKTSWGINAKDIKTTQFSVQPDYAYSEEGGQKLKGYTAYHTLNVAYRDLSKIGQLLDAAAGAGANNIDGVRFTVENPDKYEEEVIAKALSNAQMKASAVAKAANRQLGSLLNVNLGNADAPVFYREVAMAKSEDSAAGASTSVEPGQITLDTRLSAQYEMN</sequence>
<dbReference type="Gene3D" id="3.30.110.170">
    <property type="entry name" value="Protein of unknown function (DUF541), domain 1"/>
    <property type="match status" value="1"/>
</dbReference>
<comment type="caution">
    <text evidence="1">The sequence shown here is derived from an EMBL/GenBank/DDBJ whole genome shotgun (WGS) entry which is preliminary data.</text>
</comment>
<name>A0ABV5BEQ5_9BACL</name>
<evidence type="ECO:0000313" key="2">
    <source>
        <dbReference type="Proteomes" id="UP001580407"/>
    </source>
</evidence>
<dbReference type="PANTHER" id="PTHR34387:SF2">
    <property type="entry name" value="SLR1258 PROTEIN"/>
    <property type="match status" value="1"/>
</dbReference>
<dbReference type="RefSeq" id="WP_375527064.1">
    <property type="nucleotide sequence ID" value="NZ_JBHILM010000025.1"/>
</dbReference>
<proteinExistence type="predicted"/>
<organism evidence="1 2">
    <name type="scientific">Paenibacillus terreus</name>
    <dbReference type="NCBI Taxonomy" id="1387834"/>
    <lineage>
        <taxon>Bacteria</taxon>
        <taxon>Bacillati</taxon>
        <taxon>Bacillota</taxon>
        <taxon>Bacilli</taxon>
        <taxon>Bacillales</taxon>
        <taxon>Paenibacillaceae</taxon>
        <taxon>Paenibacillus</taxon>
    </lineage>
</organism>
<protein>
    <submittedName>
        <fullName evidence="1">SIMPL domain-containing protein</fullName>
    </submittedName>
</protein>
<keyword evidence="2" id="KW-1185">Reference proteome</keyword>
<dbReference type="Proteomes" id="UP001580407">
    <property type="component" value="Unassembled WGS sequence"/>
</dbReference>
<evidence type="ECO:0000313" key="1">
    <source>
        <dbReference type="EMBL" id="MFB5683334.1"/>
    </source>
</evidence>
<accession>A0ABV5BEQ5</accession>
<dbReference type="InterPro" id="IPR007497">
    <property type="entry name" value="SIMPL/DUF541"/>
</dbReference>
<gene>
    <name evidence="1" type="ORF">ACE3NQ_20660</name>
</gene>
<dbReference type="PANTHER" id="PTHR34387">
    <property type="entry name" value="SLR1258 PROTEIN"/>
    <property type="match status" value="1"/>
</dbReference>